<comment type="caution">
    <text evidence="2">The sequence shown here is derived from an EMBL/GenBank/DDBJ whole genome shotgun (WGS) entry which is preliminary data.</text>
</comment>
<feature type="domain" description="Reverse transcriptase Ty1/copia-type" evidence="1">
    <location>
        <begin position="2"/>
        <end position="79"/>
    </location>
</feature>
<name>A0A2V3IUY1_9FLOR</name>
<gene>
    <name evidence="2" type="ORF">BWQ96_04358</name>
</gene>
<keyword evidence="3" id="KW-1185">Reference proteome</keyword>
<reference evidence="2 3" key="1">
    <citation type="journal article" date="2018" name="Mol. Biol. Evol.">
        <title>Analysis of the draft genome of the red seaweed Gracilariopsis chorda provides insights into genome size evolution in Rhodophyta.</title>
        <authorList>
            <person name="Lee J."/>
            <person name="Yang E.C."/>
            <person name="Graf L."/>
            <person name="Yang J.H."/>
            <person name="Qiu H."/>
            <person name="Zel Zion U."/>
            <person name="Chan C.X."/>
            <person name="Stephens T.G."/>
            <person name="Weber A.P.M."/>
            <person name="Boo G.H."/>
            <person name="Boo S.M."/>
            <person name="Kim K.M."/>
            <person name="Shin Y."/>
            <person name="Jung M."/>
            <person name="Lee S.J."/>
            <person name="Yim H.S."/>
            <person name="Lee J.H."/>
            <person name="Bhattacharya D."/>
            <person name="Yoon H.S."/>
        </authorList>
    </citation>
    <scope>NUCLEOTIDE SEQUENCE [LARGE SCALE GENOMIC DNA]</scope>
    <source>
        <strain evidence="2 3">SKKU-2015</strain>
        <tissue evidence="2">Whole body</tissue>
    </source>
</reference>
<evidence type="ECO:0000313" key="2">
    <source>
        <dbReference type="EMBL" id="PXF45923.1"/>
    </source>
</evidence>
<dbReference type="OrthoDB" id="7789875at2759"/>
<proteinExistence type="predicted"/>
<dbReference type="PANTHER" id="PTHR11439:SF483">
    <property type="entry name" value="PEPTIDE SYNTHASE GLIP-LIKE, PUTATIVE (AFU_ORTHOLOGUE AFUA_3G12920)-RELATED"/>
    <property type="match status" value="1"/>
</dbReference>
<dbReference type="AlphaFoldDB" id="A0A2V3IUY1"/>
<evidence type="ECO:0000259" key="1">
    <source>
        <dbReference type="Pfam" id="PF07727"/>
    </source>
</evidence>
<dbReference type="STRING" id="448386.A0A2V3IUY1"/>
<dbReference type="EMBL" id="NBIV01000050">
    <property type="protein sequence ID" value="PXF45923.1"/>
    <property type="molecule type" value="Genomic_DNA"/>
</dbReference>
<dbReference type="Proteomes" id="UP000247409">
    <property type="component" value="Unassembled WGS sequence"/>
</dbReference>
<protein>
    <submittedName>
        <fullName evidence="2">Putative mitochondrial protein</fullName>
    </submittedName>
</protein>
<dbReference type="CDD" id="cd09272">
    <property type="entry name" value="RNase_HI_RT_Ty1"/>
    <property type="match status" value="1"/>
</dbReference>
<accession>A0A2V3IUY1</accession>
<dbReference type="PANTHER" id="PTHR11439">
    <property type="entry name" value="GAG-POL-RELATED RETROTRANSPOSON"/>
    <property type="match status" value="1"/>
</dbReference>
<sequence>MIYVDDIIIISDELKNIKSVKEEISACLDAKDMGELSTFLGVTYSPVIGGAMLDQESYVLDVLERFGMEKCKPVSSPMTSGCSSVCSNRLFDQRKYEEVLGCLLFLATRTRPDINIAVTVLCWKSFEPLDCDFIAAKRVLRYLQGTRNFGLKFSGCSGSLRAFADGDWAGDEQWLKSTTGFVIFLGNSAVPWKSAMQTVVALLTSEAEFIAASEVCKVVM</sequence>
<evidence type="ECO:0000313" key="3">
    <source>
        <dbReference type="Proteomes" id="UP000247409"/>
    </source>
</evidence>
<dbReference type="Pfam" id="PF07727">
    <property type="entry name" value="RVT_2"/>
    <property type="match status" value="1"/>
</dbReference>
<organism evidence="2 3">
    <name type="scientific">Gracilariopsis chorda</name>
    <dbReference type="NCBI Taxonomy" id="448386"/>
    <lineage>
        <taxon>Eukaryota</taxon>
        <taxon>Rhodophyta</taxon>
        <taxon>Florideophyceae</taxon>
        <taxon>Rhodymeniophycidae</taxon>
        <taxon>Gracilariales</taxon>
        <taxon>Gracilariaceae</taxon>
        <taxon>Gracilariopsis</taxon>
    </lineage>
</organism>
<dbReference type="InterPro" id="IPR013103">
    <property type="entry name" value="RVT_2"/>
</dbReference>